<dbReference type="GO" id="GO:0016413">
    <property type="term" value="F:O-acetyltransferase activity"/>
    <property type="evidence" value="ECO:0007669"/>
    <property type="project" value="TreeGrafter"/>
</dbReference>
<gene>
    <name evidence="9" type="ORF">CBW46_008930</name>
</gene>
<evidence type="ECO:0000256" key="5">
    <source>
        <dbReference type="ARBA" id="ARBA00022989"/>
    </source>
</evidence>
<feature type="transmembrane region" description="Helical" evidence="7">
    <location>
        <begin position="27"/>
        <end position="47"/>
    </location>
</feature>
<feature type="transmembrane region" description="Helical" evidence="7">
    <location>
        <begin position="202"/>
        <end position="222"/>
    </location>
</feature>
<comment type="caution">
    <text evidence="9">The sequence shown here is derived from an EMBL/GenBank/DDBJ whole genome shotgun (WGS) entry which is preliminary data.</text>
</comment>
<comment type="similarity">
    <text evidence="2">Belongs to the acyltransferase 3 family.</text>
</comment>
<sequence length="378" mass="43600">MVEGYWPKEGLTTLLPIKKTKIFEIDIVRAFAILAVLIIHATADATVELPVGSGSQVFYLVINKLSNFAVPVFIFMSGLVLFYRYIDDWSGQQAAAFFVKRLKQILFPYLLWSAFYYLYNQWIHAPDQLHWTWNEYFDLLLWADASYHLYFMIIILQFYLLFPLLISLCRAWKGFGNYLVLIGIAVQVMFYGYHRWVDPFEHMSSLCINYFSLFTLGGYVGMHYERVSSWIQRNVRWMLPVSVLLGASFAGVNLMATRYDVHVAGAVYHTLFIVYPMFAVLSMIWTSGQLLRLTPALSKGLLSLGVVSYGVYLMHPAVLTFWRTHVVNDSGRMLDYHAYIAASFVLSLIVPWVLVAAYGQVVRYLGFINHRKRSERAA</sequence>
<dbReference type="GO" id="GO:0005886">
    <property type="term" value="C:plasma membrane"/>
    <property type="evidence" value="ECO:0007669"/>
    <property type="project" value="UniProtKB-SubCell"/>
</dbReference>
<keyword evidence="4 7" id="KW-0812">Transmembrane</keyword>
<evidence type="ECO:0000256" key="2">
    <source>
        <dbReference type="ARBA" id="ARBA00007400"/>
    </source>
</evidence>
<keyword evidence="5 7" id="KW-1133">Transmembrane helix</keyword>
<organism evidence="9 10">
    <name type="scientific">Paenibacillus xerothermodurans</name>
    <dbReference type="NCBI Taxonomy" id="1977292"/>
    <lineage>
        <taxon>Bacteria</taxon>
        <taxon>Bacillati</taxon>
        <taxon>Bacillota</taxon>
        <taxon>Bacilli</taxon>
        <taxon>Bacillales</taxon>
        <taxon>Paenibacillaceae</taxon>
        <taxon>Paenibacillus</taxon>
    </lineage>
</organism>
<dbReference type="GO" id="GO:0009246">
    <property type="term" value="P:enterobacterial common antigen biosynthetic process"/>
    <property type="evidence" value="ECO:0007669"/>
    <property type="project" value="TreeGrafter"/>
</dbReference>
<dbReference type="Pfam" id="PF01757">
    <property type="entry name" value="Acyl_transf_3"/>
    <property type="match status" value="1"/>
</dbReference>
<feature type="transmembrane region" description="Helical" evidence="7">
    <location>
        <begin position="300"/>
        <end position="318"/>
    </location>
</feature>
<evidence type="ECO:0000313" key="10">
    <source>
        <dbReference type="Proteomes" id="UP000214746"/>
    </source>
</evidence>
<feature type="transmembrane region" description="Helical" evidence="7">
    <location>
        <begin position="178"/>
        <end position="196"/>
    </location>
</feature>
<feature type="transmembrane region" description="Helical" evidence="7">
    <location>
        <begin position="266"/>
        <end position="288"/>
    </location>
</feature>
<dbReference type="PANTHER" id="PTHR40074">
    <property type="entry name" value="O-ACETYLTRANSFERASE WECH"/>
    <property type="match status" value="1"/>
</dbReference>
<evidence type="ECO:0000256" key="1">
    <source>
        <dbReference type="ARBA" id="ARBA00004651"/>
    </source>
</evidence>
<keyword evidence="9" id="KW-0012">Acyltransferase</keyword>
<feature type="transmembrane region" description="Helical" evidence="7">
    <location>
        <begin position="145"/>
        <end position="166"/>
    </location>
</feature>
<comment type="subcellular location">
    <subcellularLocation>
        <location evidence="1">Cell membrane</location>
        <topology evidence="1">Multi-pass membrane protein</topology>
    </subcellularLocation>
</comment>
<accession>A0A2W1N9X5</accession>
<evidence type="ECO:0000313" key="9">
    <source>
        <dbReference type="EMBL" id="PZE21459.1"/>
    </source>
</evidence>
<keyword evidence="6 7" id="KW-0472">Membrane</keyword>
<proteinExistence type="inferred from homology"/>
<reference evidence="9" key="1">
    <citation type="submission" date="2018-06" db="EMBL/GenBank/DDBJ databases">
        <title>Paenibacillus xerothermodurans sp. nov. an extremely dry heat resistant spore forming bacterium isolated from the soil of Cape Canaveral, Florida.</title>
        <authorList>
            <person name="Seuylemezian A."/>
            <person name="Kaur N."/>
            <person name="Patil P."/>
            <person name="Patil P."/>
            <person name="Mayilraj S."/>
            <person name="Vaishampayan P."/>
        </authorList>
    </citation>
    <scope>NUCLEOTIDE SEQUENCE [LARGE SCALE GENOMIC DNA]</scope>
    <source>
        <strain evidence="9">ATCC 27380</strain>
    </source>
</reference>
<dbReference type="PANTHER" id="PTHR40074:SF2">
    <property type="entry name" value="O-ACETYLTRANSFERASE WECH"/>
    <property type="match status" value="1"/>
</dbReference>
<evidence type="ECO:0000259" key="8">
    <source>
        <dbReference type="Pfam" id="PF01757"/>
    </source>
</evidence>
<name>A0A2W1N9X5_PAEXE</name>
<dbReference type="InterPro" id="IPR002656">
    <property type="entry name" value="Acyl_transf_3_dom"/>
</dbReference>
<feature type="domain" description="Acyltransferase 3" evidence="8">
    <location>
        <begin position="24"/>
        <end position="355"/>
    </location>
</feature>
<feature type="transmembrane region" description="Helical" evidence="7">
    <location>
        <begin position="67"/>
        <end position="86"/>
    </location>
</feature>
<keyword evidence="9" id="KW-0808">Transferase</keyword>
<dbReference type="OrthoDB" id="65129at2"/>
<feature type="transmembrane region" description="Helical" evidence="7">
    <location>
        <begin position="338"/>
        <end position="366"/>
    </location>
</feature>
<keyword evidence="10" id="KW-1185">Reference proteome</keyword>
<evidence type="ECO:0000256" key="6">
    <source>
        <dbReference type="ARBA" id="ARBA00023136"/>
    </source>
</evidence>
<evidence type="ECO:0000256" key="4">
    <source>
        <dbReference type="ARBA" id="ARBA00022692"/>
    </source>
</evidence>
<keyword evidence="3" id="KW-1003">Cell membrane</keyword>
<dbReference type="EMBL" id="NHRJ02000003">
    <property type="protein sequence ID" value="PZE21459.1"/>
    <property type="molecule type" value="Genomic_DNA"/>
</dbReference>
<feature type="transmembrane region" description="Helical" evidence="7">
    <location>
        <begin position="106"/>
        <end position="125"/>
    </location>
</feature>
<evidence type="ECO:0000256" key="3">
    <source>
        <dbReference type="ARBA" id="ARBA00022475"/>
    </source>
</evidence>
<feature type="transmembrane region" description="Helical" evidence="7">
    <location>
        <begin position="234"/>
        <end position="254"/>
    </location>
</feature>
<protein>
    <submittedName>
        <fullName evidence="9">Acyltransferase</fullName>
    </submittedName>
</protein>
<dbReference type="AlphaFoldDB" id="A0A2W1N9X5"/>
<evidence type="ECO:0000256" key="7">
    <source>
        <dbReference type="SAM" id="Phobius"/>
    </source>
</evidence>
<dbReference type="Proteomes" id="UP000214746">
    <property type="component" value="Unassembled WGS sequence"/>
</dbReference>